<dbReference type="EMBL" id="FWFF01000009">
    <property type="protein sequence ID" value="SLM96797.1"/>
    <property type="molecule type" value="Genomic_DNA"/>
</dbReference>
<evidence type="ECO:0000313" key="10">
    <source>
        <dbReference type="EMBL" id="SLM96797.1"/>
    </source>
</evidence>
<evidence type="ECO:0000313" key="11">
    <source>
        <dbReference type="Proteomes" id="UP000196581"/>
    </source>
</evidence>
<dbReference type="SUPFAM" id="SSF57716">
    <property type="entry name" value="Glucocorticoid receptor-like (DNA-binding domain)"/>
    <property type="match status" value="1"/>
</dbReference>
<gene>
    <name evidence="9" type="primary">rpsN</name>
    <name evidence="10" type="ORF">FM105_06295</name>
</gene>
<dbReference type="GO" id="GO:0015935">
    <property type="term" value="C:small ribosomal subunit"/>
    <property type="evidence" value="ECO:0007669"/>
    <property type="project" value="TreeGrafter"/>
</dbReference>
<organism evidence="10 11">
    <name type="scientific">Brevibacterium yomogidense</name>
    <dbReference type="NCBI Taxonomy" id="946573"/>
    <lineage>
        <taxon>Bacteria</taxon>
        <taxon>Bacillati</taxon>
        <taxon>Actinomycetota</taxon>
        <taxon>Actinomycetes</taxon>
        <taxon>Micrococcales</taxon>
        <taxon>Brevibacteriaceae</taxon>
        <taxon>Brevibacterium</taxon>
    </lineage>
</organism>
<dbReference type="GO" id="GO:0019843">
    <property type="term" value="F:rRNA binding"/>
    <property type="evidence" value="ECO:0007669"/>
    <property type="project" value="UniProtKB-UniRule"/>
</dbReference>
<comment type="function">
    <text evidence="1 9">Binds 16S rRNA, required for the assembly of 30S particles and may also be responsible for determining the conformation of the 16S rRNA at the A site.</text>
</comment>
<evidence type="ECO:0000256" key="3">
    <source>
        <dbReference type="ARBA" id="ARBA00022730"/>
    </source>
</evidence>
<protein>
    <recommendedName>
        <fullName evidence="7 9">Small ribosomal subunit protein uS14</fullName>
    </recommendedName>
</protein>
<dbReference type="GO" id="GO:0006412">
    <property type="term" value="P:translation"/>
    <property type="evidence" value="ECO:0007669"/>
    <property type="project" value="UniProtKB-UniRule"/>
</dbReference>
<dbReference type="Pfam" id="PF00253">
    <property type="entry name" value="Ribosomal_S14"/>
    <property type="match status" value="1"/>
</dbReference>
<comment type="subunit">
    <text evidence="8 9">Part of the 30S ribosomal subunit. Contacts proteins S3 and S10.</text>
</comment>
<name>A0A1X6XDU3_9MICO</name>
<evidence type="ECO:0000256" key="7">
    <source>
        <dbReference type="ARBA" id="ARBA00035167"/>
    </source>
</evidence>
<sequence>MAKKSKIAREKQRQVIVERYAERRATLKRQLVSPDSTDDQREEARLGLQKLPRDASPVRLRNRDQVDGRPRGHLRKFGLSRVRFRDMAHKGQLPGVTKSSW</sequence>
<dbReference type="GO" id="GO:0005737">
    <property type="term" value="C:cytoplasm"/>
    <property type="evidence" value="ECO:0007669"/>
    <property type="project" value="UniProtKB-ARBA"/>
</dbReference>
<dbReference type="FunFam" id="1.10.287.1480:FF:000001">
    <property type="entry name" value="30S ribosomal protein S14"/>
    <property type="match status" value="1"/>
</dbReference>
<keyword evidence="4 9" id="KW-0694">RNA-binding</keyword>
<dbReference type="PANTHER" id="PTHR19836:SF23">
    <property type="entry name" value="SMALL RIBOSOMAL SUBUNIT PROTEIN US14A"/>
    <property type="match status" value="1"/>
</dbReference>
<keyword evidence="5 9" id="KW-0689">Ribosomal protein</keyword>
<evidence type="ECO:0000256" key="9">
    <source>
        <dbReference type="HAMAP-Rule" id="MF_00537"/>
    </source>
</evidence>
<dbReference type="RefSeq" id="WP_087006388.1">
    <property type="nucleotide sequence ID" value="NZ_FWFF01000009.1"/>
</dbReference>
<dbReference type="GO" id="GO:0003735">
    <property type="term" value="F:structural constituent of ribosome"/>
    <property type="evidence" value="ECO:0007669"/>
    <property type="project" value="InterPro"/>
</dbReference>
<dbReference type="InterPro" id="IPR023036">
    <property type="entry name" value="Ribosomal_uS14_bac/plastid"/>
</dbReference>
<evidence type="ECO:0000256" key="6">
    <source>
        <dbReference type="ARBA" id="ARBA00023274"/>
    </source>
</evidence>
<evidence type="ECO:0000256" key="2">
    <source>
        <dbReference type="ARBA" id="ARBA00009083"/>
    </source>
</evidence>
<dbReference type="HAMAP" id="MF_00537">
    <property type="entry name" value="Ribosomal_uS14_1"/>
    <property type="match status" value="1"/>
</dbReference>
<proteinExistence type="inferred from homology"/>
<comment type="similarity">
    <text evidence="2 9">Belongs to the universal ribosomal protein uS14 family.</text>
</comment>
<evidence type="ECO:0000256" key="5">
    <source>
        <dbReference type="ARBA" id="ARBA00022980"/>
    </source>
</evidence>
<keyword evidence="11" id="KW-1185">Reference proteome</keyword>
<keyword evidence="3 9" id="KW-0699">rRNA-binding</keyword>
<evidence type="ECO:0000256" key="8">
    <source>
        <dbReference type="ARBA" id="ARBA00047110"/>
    </source>
</evidence>
<evidence type="ECO:0000256" key="1">
    <source>
        <dbReference type="ARBA" id="ARBA00003686"/>
    </source>
</evidence>
<dbReference type="Gene3D" id="1.10.287.1480">
    <property type="match status" value="1"/>
</dbReference>
<dbReference type="PANTHER" id="PTHR19836">
    <property type="entry name" value="30S RIBOSOMAL PROTEIN S14"/>
    <property type="match status" value="1"/>
</dbReference>
<keyword evidence="6 9" id="KW-0687">Ribonucleoprotein</keyword>
<dbReference type="NCBIfam" id="NF006477">
    <property type="entry name" value="PRK08881.1"/>
    <property type="match status" value="1"/>
</dbReference>
<dbReference type="InterPro" id="IPR001209">
    <property type="entry name" value="Ribosomal_uS14"/>
</dbReference>
<accession>A0A1X6XDU3</accession>
<dbReference type="AlphaFoldDB" id="A0A1X6XDU3"/>
<reference evidence="11" key="1">
    <citation type="submission" date="2017-02" db="EMBL/GenBank/DDBJ databases">
        <authorList>
            <person name="Dridi B."/>
        </authorList>
    </citation>
    <scope>NUCLEOTIDE SEQUENCE [LARGE SCALE GENOMIC DNA]</scope>
    <source>
        <strain evidence="11">B Co 03.10</strain>
    </source>
</reference>
<dbReference type="Proteomes" id="UP000196581">
    <property type="component" value="Unassembled WGS sequence"/>
</dbReference>
<evidence type="ECO:0000256" key="4">
    <source>
        <dbReference type="ARBA" id="ARBA00022884"/>
    </source>
</evidence>